<dbReference type="Pfam" id="PF01523">
    <property type="entry name" value="PmbA_TldD_1st"/>
    <property type="match status" value="1"/>
</dbReference>
<evidence type="ECO:0000259" key="8">
    <source>
        <dbReference type="Pfam" id="PF19290"/>
    </source>
</evidence>
<keyword evidence="2 9" id="KW-0645">Protease</keyword>
<dbReference type="InterPro" id="IPR036059">
    <property type="entry name" value="TldD/PmbA_sf"/>
</dbReference>
<dbReference type="InterPro" id="IPR002510">
    <property type="entry name" value="Metalloprtase-TldD/E_N"/>
</dbReference>
<dbReference type="Proteomes" id="UP000076079">
    <property type="component" value="Chromosome"/>
</dbReference>
<protein>
    <submittedName>
        <fullName evidence="9">Protease TldD</fullName>
    </submittedName>
</protein>
<feature type="domain" description="Metalloprotease TldD/E N-terminal" evidence="6">
    <location>
        <begin position="96"/>
        <end position="138"/>
    </location>
</feature>
<feature type="compositionally biased region" description="Basic and acidic residues" evidence="5">
    <location>
        <begin position="496"/>
        <end position="506"/>
    </location>
</feature>
<dbReference type="FunFam" id="3.30.2290.10:FF:000003">
    <property type="entry name" value="Zinc-dependent protease, TldD/PmbA family"/>
    <property type="match status" value="1"/>
</dbReference>
<evidence type="ECO:0000256" key="3">
    <source>
        <dbReference type="ARBA" id="ARBA00022801"/>
    </source>
</evidence>
<keyword evidence="3" id="KW-0378">Hydrolase</keyword>
<sequence length="535" mass="57947">MAQNRREFLKVAGAAGAAWSLSDAWLAPVSAQSPKGRTGPWRTWGTDALKQARGLGCTYADIRFGRKRSQALNVRNGQLTSAGGFSFGGFGAVPGGGISDTFGFGVRVVHSGVWGFASSPIVSADEIGRIVQEATAIAKASAMAKRFDVKLAPVPAYDEFYETPHERDPFEVPLEEKLAVLTDATDAIQKNKQILFATAQVSFSQDWKFLVTSEGSFIEQSLYYCSCGTSATARSKGQVKTRIYTPGASTAGYEFLVKADLKGNAERVAAEAVEHSLAAPVQTGLKDLVLKPSHIALTMHEIIAHPTELDRIVGYEANYAGTSFVKLSDLGKLKYGSPLLNIYADRTHVGGCGTVGFDDDGVKSQRWPIIQEGRLVGLQTNRETAHYMGETESRGCTFANHWRNYPFLRMPNIQMEPGKPGSPSIEQMIGDVKDGVLVEGSGSFSIDQQRYNGQFGGNAFWEIKNGKVTRMVTDFTYNAITTDFWANLDAVGPPESWEHHGMDGDAKGQPVQSNYPSHGSSPCLIRKVMVGAAFS</sequence>
<evidence type="ECO:0000259" key="6">
    <source>
        <dbReference type="Pfam" id="PF01523"/>
    </source>
</evidence>
<dbReference type="PROSITE" id="PS51318">
    <property type="entry name" value="TAT"/>
    <property type="match status" value="1"/>
</dbReference>
<accession>A0A143PNU8</accession>
<feature type="domain" description="Metalloprotease TldD/E C-terminal" evidence="7">
    <location>
        <begin position="287"/>
        <end position="497"/>
    </location>
</feature>
<dbReference type="KEGG" id="abac:LuPra_03495"/>
<dbReference type="PANTHER" id="PTHR30624:SF10">
    <property type="entry name" value="CONSERVED PROTEIN"/>
    <property type="match status" value="1"/>
</dbReference>
<dbReference type="GO" id="GO:0008237">
    <property type="term" value="F:metallopeptidase activity"/>
    <property type="evidence" value="ECO:0007669"/>
    <property type="project" value="UniProtKB-KW"/>
</dbReference>
<evidence type="ECO:0000256" key="5">
    <source>
        <dbReference type="SAM" id="MobiDB-lite"/>
    </source>
</evidence>
<dbReference type="STRING" id="1855912.LuPra_03495"/>
<evidence type="ECO:0000259" key="7">
    <source>
        <dbReference type="Pfam" id="PF19289"/>
    </source>
</evidence>
<feature type="region of interest" description="Disordered" evidence="5">
    <location>
        <begin position="496"/>
        <end position="518"/>
    </location>
</feature>
<dbReference type="PANTHER" id="PTHR30624">
    <property type="entry name" value="UNCHARACTERIZED PROTEIN TLDD AND PMBA"/>
    <property type="match status" value="1"/>
</dbReference>
<keyword evidence="10" id="KW-1185">Reference proteome</keyword>
<proteinExistence type="inferred from homology"/>
<evidence type="ECO:0000256" key="2">
    <source>
        <dbReference type="ARBA" id="ARBA00022670"/>
    </source>
</evidence>
<comment type="similarity">
    <text evidence="1">Belongs to the peptidase U62 family.</text>
</comment>
<dbReference type="AlphaFoldDB" id="A0A143PNU8"/>
<name>A0A143PNU8_LUTPR</name>
<dbReference type="Pfam" id="PF19289">
    <property type="entry name" value="PmbA_TldD_3rd"/>
    <property type="match status" value="1"/>
</dbReference>
<dbReference type="GO" id="GO:0005829">
    <property type="term" value="C:cytosol"/>
    <property type="evidence" value="ECO:0007669"/>
    <property type="project" value="TreeGrafter"/>
</dbReference>
<dbReference type="InterPro" id="IPR045569">
    <property type="entry name" value="Metalloprtase-TldD/E_C"/>
</dbReference>
<dbReference type="InterPro" id="IPR045570">
    <property type="entry name" value="Metalloprtase-TldD/E_cen_dom"/>
</dbReference>
<dbReference type="SUPFAM" id="SSF111283">
    <property type="entry name" value="Putative modulator of DNA gyrase, PmbA/TldD"/>
    <property type="match status" value="1"/>
</dbReference>
<dbReference type="InterPro" id="IPR035068">
    <property type="entry name" value="TldD/PmbA_N"/>
</dbReference>
<dbReference type="PATRIC" id="fig|1813736.3.peg.3704"/>
<reference evidence="10" key="2">
    <citation type="submission" date="2016-04" db="EMBL/GenBank/DDBJ databases">
        <title>First Complete Genome Sequence of a Subdivision 6 Acidobacterium.</title>
        <authorList>
            <person name="Huang S."/>
            <person name="Vieira S."/>
            <person name="Bunk B."/>
            <person name="Riedel T."/>
            <person name="Sproeer C."/>
            <person name="Overmann J."/>
        </authorList>
    </citation>
    <scope>NUCLEOTIDE SEQUENCE [LARGE SCALE GENOMIC DNA]</scope>
    <source>
        <strain evidence="10">DSM 100886 HEG_-6_39</strain>
    </source>
</reference>
<dbReference type="Pfam" id="PF19290">
    <property type="entry name" value="PmbA_TldD_2nd"/>
    <property type="match status" value="1"/>
</dbReference>
<dbReference type="EMBL" id="CP015136">
    <property type="protein sequence ID" value="AMY10265.1"/>
    <property type="molecule type" value="Genomic_DNA"/>
</dbReference>
<evidence type="ECO:0000313" key="10">
    <source>
        <dbReference type="Proteomes" id="UP000076079"/>
    </source>
</evidence>
<evidence type="ECO:0000256" key="1">
    <source>
        <dbReference type="ARBA" id="ARBA00005836"/>
    </source>
</evidence>
<dbReference type="Gene3D" id="3.30.2290.10">
    <property type="entry name" value="PmbA/TldD superfamily"/>
    <property type="match status" value="1"/>
</dbReference>
<dbReference type="OrthoDB" id="104160at2"/>
<evidence type="ECO:0000256" key="4">
    <source>
        <dbReference type="ARBA" id="ARBA00023049"/>
    </source>
</evidence>
<dbReference type="InterPro" id="IPR051463">
    <property type="entry name" value="Peptidase_U62_metallo"/>
</dbReference>
<feature type="domain" description="Metalloprotease TldD/E central" evidence="8">
    <location>
        <begin position="168"/>
        <end position="277"/>
    </location>
</feature>
<keyword evidence="4" id="KW-0482">Metalloprotease</keyword>
<evidence type="ECO:0000313" key="9">
    <source>
        <dbReference type="EMBL" id="AMY10265.1"/>
    </source>
</evidence>
<dbReference type="GO" id="GO:0006508">
    <property type="term" value="P:proteolysis"/>
    <property type="evidence" value="ECO:0007669"/>
    <property type="project" value="UniProtKB-KW"/>
</dbReference>
<gene>
    <name evidence="9" type="ORF">LuPra_03495</name>
</gene>
<dbReference type="RefSeq" id="WP_110171920.1">
    <property type="nucleotide sequence ID" value="NZ_CP015136.1"/>
</dbReference>
<dbReference type="InterPro" id="IPR006311">
    <property type="entry name" value="TAT_signal"/>
</dbReference>
<organism evidence="9 10">
    <name type="scientific">Luteitalea pratensis</name>
    <dbReference type="NCBI Taxonomy" id="1855912"/>
    <lineage>
        <taxon>Bacteria</taxon>
        <taxon>Pseudomonadati</taxon>
        <taxon>Acidobacteriota</taxon>
        <taxon>Vicinamibacteria</taxon>
        <taxon>Vicinamibacterales</taxon>
        <taxon>Vicinamibacteraceae</taxon>
        <taxon>Luteitalea</taxon>
    </lineage>
</organism>
<reference evidence="9 10" key="1">
    <citation type="journal article" date="2016" name="Genome Announc.">
        <title>First Complete Genome Sequence of a Subdivision 6 Acidobacterium Strain.</title>
        <authorList>
            <person name="Huang S."/>
            <person name="Vieira S."/>
            <person name="Bunk B."/>
            <person name="Riedel T."/>
            <person name="Sproer C."/>
            <person name="Overmann J."/>
        </authorList>
    </citation>
    <scope>NUCLEOTIDE SEQUENCE [LARGE SCALE GENOMIC DNA]</scope>
    <source>
        <strain evidence="10">DSM 100886 HEG_-6_39</strain>
    </source>
</reference>